<comment type="caution">
    <text evidence="3">The sequence shown here is derived from an EMBL/GenBank/DDBJ whole genome shotgun (WGS) entry which is preliminary data.</text>
</comment>
<keyword evidence="4" id="KW-1185">Reference proteome</keyword>
<name>A0A086ZYY6_9BIFI</name>
<dbReference type="Pfam" id="PF06114">
    <property type="entry name" value="Peptidase_M78"/>
    <property type="match status" value="1"/>
</dbReference>
<dbReference type="InterPro" id="IPR010359">
    <property type="entry name" value="IrrE_HExxH"/>
</dbReference>
<dbReference type="Proteomes" id="UP000029108">
    <property type="component" value="Unassembled WGS sequence"/>
</dbReference>
<protein>
    <recommendedName>
        <fullName evidence="2">IrrE N-terminal-like domain-containing protein</fullName>
    </recommendedName>
</protein>
<organism evidence="3 4">
    <name type="scientific">Bifidobacterium biavatii DSM 23969</name>
    <dbReference type="NCBI Taxonomy" id="1437608"/>
    <lineage>
        <taxon>Bacteria</taxon>
        <taxon>Bacillati</taxon>
        <taxon>Actinomycetota</taxon>
        <taxon>Actinomycetes</taxon>
        <taxon>Bifidobacteriales</taxon>
        <taxon>Bifidobacteriaceae</taxon>
        <taxon>Bifidobacterium</taxon>
    </lineage>
</organism>
<gene>
    <name evidence="3" type="ORF">BBIA_0650</name>
</gene>
<feature type="compositionally biased region" description="Polar residues" evidence="1">
    <location>
        <begin position="1"/>
        <end position="19"/>
    </location>
</feature>
<feature type="domain" description="IrrE N-terminal-like" evidence="2">
    <location>
        <begin position="100"/>
        <end position="184"/>
    </location>
</feature>
<evidence type="ECO:0000313" key="4">
    <source>
        <dbReference type="Proteomes" id="UP000029108"/>
    </source>
</evidence>
<dbReference type="STRING" id="1437608.GCA_000771645_00251"/>
<evidence type="ECO:0000313" key="3">
    <source>
        <dbReference type="EMBL" id="KFI51736.1"/>
    </source>
</evidence>
<accession>A0A086ZYY6</accession>
<sequence>MSDEAPNTSDEAASQSESPAGSPLGLNMLFDPTVGVVAAVKPTYGPAPILDQYGMLADHVPTGWSYGMMRMNIYETPHHPDIRSFDLPGDLAGFYRLDLDLIVIDKSMDYTRKRCTLVHELVHRQHRDDTSRGRCGGQAERQCQAQTARMLIRLDDYIIAEHAYDGDITLMADALNVTTQIVEHYRRYVIPTINRSSLIDLDF</sequence>
<dbReference type="EMBL" id="JGYN01000008">
    <property type="protein sequence ID" value="KFI51736.1"/>
    <property type="molecule type" value="Genomic_DNA"/>
</dbReference>
<dbReference type="eggNOG" id="ENOG502ZX0Y">
    <property type="taxonomic scope" value="Bacteria"/>
</dbReference>
<dbReference type="Gene3D" id="1.10.10.2910">
    <property type="match status" value="1"/>
</dbReference>
<evidence type="ECO:0000259" key="2">
    <source>
        <dbReference type="Pfam" id="PF06114"/>
    </source>
</evidence>
<dbReference type="AlphaFoldDB" id="A0A086ZYY6"/>
<proteinExistence type="predicted"/>
<feature type="region of interest" description="Disordered" evidence="1">
    <location>
        <begin position="1"/>
        <end position="24"/>
    </location>
</feature>
<reference evidence="3 4" key="1">
    <citation type="submission" date="2014-03" db="EMBL/GenBank/DDBJ databases">
        <title>Genomics of Bifidobacteria.</title>
        <authorList>
            <person name="Ventura M."/>
            <person name="Milani C."/>
            <person name="Lugli G.A."/>
        </authorList>
    </citation>
    <scope>NUCLEOTIDE SEQUENCE [LARGE SCALE GENOMIC DNA]</scope>
    <source>
        <strain evidence="3 4">DSM 23969</strain>
    </source>
</reference>
<evidence type="ECO:0000256" key="1">
    <source>
        <dbReference type="SAM" id="MobiDB-lite"/>
    </source>
</evidence>